<comment type="similarity">
    <text evidence="1 10">Belongs to the methyltransferase superfamily.</text>
</comment>
<evidence type="ECO:0000256" key="3">
    <source>
        <dbReference type="ARBA" id="ARBA00022679"/>
    </source>
</evidence>
<dbReference type="GO" id="GO:0032259">
    <property type="term" value="P:methylation"/>
    <property type="evidence" value="ECO:0007669"/>
    <property type="project" value="UniProtKB-KW"/>
</dbReference>
<keyword evidence="3 10" id="KW-0808">Transferase</keyword>
<dbReference type="InParanoid" id="A0A1Q3DIS6"/>
<dbReference type="SUPFAM" id="SSF53335">
    <property type="entry name" value="S-adenosyl-L-methionine-dependent methyltransferases"/>
    <property type="match status" value="2"/>
</dbReference>
<organism evidence="11 12">
    <name type="scientific">Cephalotus follicularis</name>
    <name type="common">Albany pitcher plant</name>
    <dbReference type="NCBI Taxonomy" id="3775"/>
    <lineage>
        <taxon>Eukaryota</taxon>
        <taxon>Viridiplantae</taxon>
        <taxon>Streptophyta</taxon>
        <taxon>Embryophyta</taxon>
        <taxon>Tracheophyta</taxon>
        <taxon>Spermatophyta</taxon>
        <taxon>Magnoliopsida</taxon>
        <taxon>eudicotyledons</taxon>
        <taxon>Gunneridae</taxon>
        <taxon>Pentapetalae</taxon>
        <taxon>rosids</taxon>
        <taxon>fabids</taxon>
        <taxon>Oxalidales</taxon>
        <taxon>Cephalotaceae</taxon>
        <taxon>Cephalotus</taxon>
    </lineage>
</organism>
<sequence length="644" mass="73335">MAQSLSTPGGPGPPPTNPLNMPLVKLLLTAILCSLSYFVGFNGINYTTTTTTTTPTVIQTRDCLHQLNSTTDEQHLHYSSSSPPLDFNTHHTLRLSQDPTNTLPFFNFCPTNFTNYLPCHDPLLEKSFTVERFFHRERHCPEEGKERVKCLIPKPAGYKRVFPWPMSRDYAWFKNVPFKKLTVYKKSQNWVRLEGDKLVFPGGGTSFPMGARDYVDGINRIVPLKSGSVRTVLDVGCGVASFAASLMDYNILTMSIAPRDIHEAQVQFALERGLPAMLGILSTYRLPYPSSSYDMVHCSRCLVPWTSYDGLYLMEIDRVLRPGGYWVLSGPPISWKTSYKGWQRSAKDLENEQINLEDLARRLCWKKIAEKDTIAVWRKPTNHIHCIQKLKVWKSPQLCAKPDPDAGWYRKMELCITPLPDVKDVHDISGGAIANWPRRLNTAPPRIRRGTVEGITTKYFNEDNQLWKKRVSYYEIILKSLSHGKFRNIVDMNAGIGGFAAALAKHPVWVMNAVPIDANEDTLGIVYDRGLIGTYMNWCEAFSTYPRTYDMIHATGIFSMYIEKCDITDILLEMYRILRPEGAVIIRDHVDIIVKVKSITDRMRWSSKILHTERGPFHPEKILLVDESQAVYIGSGRRHKLLPS</sequence>
<keyword evidence="5 10" id="KW-0735">Signal-anchor</keyword>
<dbReference type="Pfam" id="PF03141">
    <property type="entry name" value="Methyltransf_29"/>
    <property type="match status" value="1"/>
</dbReference>
<evidence type="ECO:0000256" key="9">
    <source>
        <dbReference type="ARBA" id="ARBA00060399"/>
    </source>
</evidence>
<keyword evidence="7" id="KW-0472">Membrane</keyword>
<evidence type="ECO:0000256" key="1">
    <source>
        <dbReference type="ARBA" id="ARBA00008361"/>
    </source>
</evidence>
<keyword evidence="6" id="KW-1133">Transmembrane helix</keyword>
<dbReference type="EMBL" id="BDDD01009394">
    <property type="protein sequence ID" value="GAV92309.1"/>
    <property type="molecule type" value="Genomic_DNA"/>
</dbReference>
<dbReference type="InterPro" id="IPR004159">
    <property type="entry name" value="Put_SAM_MeTrfase"/>
</dbReference>
<accession>A0A1Q3DIS6</accession>
<dbReference type="GO" id="GO:0005768">
    <property type="term" value="C:endosome"/>
    <property type="evidence" value="ECO:0007669"/>
    <property type="project" value="TreeGrafter"/>
</dbReference>
<evidence type="ECO:0000256" key="5">
    <source>
        <dbReference type="ARBA" id="ARBA00022968"/>
    </source>
</evidence>
<proteinExistence type="inferred from homology"/>
<dbReference type="InterPro" id="IPR029063">
    <property type="entry name" value="SAM-dependent_MTases_sf"/>
</dbReference>
<reference evidence="12" key="1">
    <citation type="submission" date="2016-04" db="EMBL/GenBank/DDBJ databases">
        <title>Cephalotus genome sequencing.</title>
        <authorList>
            <person name="Fukushima K."/>
            <person name="Hasebe M."/>
            <person name="Fang X."/>
        </authorList>
    </citation>
    <scope>NUCLEOTIDE SEQUENCE [LARGE SCALE GENOMIC DNA]</scope>
    <source>
        <strain evidence="12">cv. St1</strain>
    </source>
</reference>
<comment type="caution">
    <text evidence="11">The sequence shown here is derived from an EMBL/GenBank/DDBJ whole genome shotgun (WGS) entry which is preliminary data.</text>
</comment>
<evidence type="ECO:0000313" key="11">
    <source>
        <dbReference type="EMBL" id="GAV92309.1"/>
    </source>
</evidence>
<evidence type="ECO:0000256" key="8">
    <source>
        <dbReference type="ARBA" id="ARBA00023180"/>
    </source>
</evidence>
<keyword evidence="12" id="KW-1185">Reference proteome</keyword>
<dbReference type="STRING" id="3775.A0A1Q3DIS6"/>
<gene>
    <name evidence="11" type="ORF">CFOL_v3_35689</name>
</gene>
<evidence type="ECO:0000313" key="12">
    <source>
        <dbReference type="Proteomes" id="UP000187406"/>
    </source>
</evidence>
<name>A0A1Q3DIS6_CEPFO</name>
<comment type="subcellular location">
    <subcellularLocation>
        <location evidence="9">Endomembrane system</location>
        <topology evidence="9">Single-pass type II membrane protein</topology>
    </subcellularLocation>
    <subcellularLocation>
        <location evidence="10">Membrane</location>
        <topology evidence="10">Single-pass type II membrane protein</topology>
    </subcellularLocation>
</comment>
<keyword evidence="4" id="KW-0812">Transmembrane</keyword>
<keyword evidence="2 10" id="KW-0489">Methyltransferase</keyword>
<dbReference type="GO" id="GO:0016020">
    <property type="term" value="C:membrane"/>
    <property type="evidence" value="ECO:0007669"/>
    <property type="project" value="UniProtKB-SubCell"/>
</dbReference>
<evidence type="ECO:0000256" key="2">
    <source>
        <dbReference type="ARBA" id="ARBA00022603"/>
    </source>
</evidence>
<evidence type="ECO:0000256" key="4">
    <source>
        <dbReference type="ARBA" id="ARBA00022692"/>
    </source>
</evidence>
<protein>
    <recommendedName>
        <fullName evidence="10">Methyltransferase</fullName>
        <ecNumber evidence="10">2.1.1.-</ecNumber>
    </recommendedName>
</protein>
<keyword evidence="8 10" id="KW-0325">Glycoprotein</keyword>
<dbReference type="AlphaFoldDB" id="A0A1Q3DIS6"/>
<dbReference type="OrthoDB" id="2013972at2759"/>
<dbReference type="FunFam" id="3.40.50.150:FF:000076">
    <property type="entry name" value="probable methyltransferase PMT21"/>
    <property type="match status" value="1"/>
</dbReference>
<evidence type="ECO:0000256" key="7">
    <source>
        <dbReference type="ARBA" id="ARBA00023136"/>
    </source>
</evidence>
<dbReference type="GO" id="GO:0008168">
    <property type="term" value="F:methyltransferase activity"/>
    <property type="evidence" value="ECO:0007669"/>
    <property type="project" value="UniProtKB-UniRule"/>
</dbReference>
<dbReference type="PANTHER" id="PTHR10108:SF968">
    <property type="entry name" value="METHYLTRANSFERASE PMT19-RELATED"/>
    <property type="match status" value="1"/>
</dbReference>
<evidence type="ECO:0000256" key="10">
    <source>
        <dbReference type="RuleBase" id="RU366043"/>
    </source>
</evidence>
<dbReference type="Proteomes" id="UP000187406">
    <property type="component" value="Unassembled WGS sequence"/>
</dbReference>
<evidence type="ECO:0000256" key="6">
    <source>
        <dbReference type="ARBA" id="ARBA00022989"/>
    </source>
</evidence>
<dbReference type="EC" id="2.1.1.-" evidence="10"/>
<dbReference type="Gene3D" id="3.40.50.150">
    <property type="entry name" value="Vaccinia Virus protein VP39"/>
    <property type="match status" value="2"/>
</dbReference>
<dbReference type="CDD" id="cd02440">
    <property type="entry name" value="AdoMet_MTases"/>
    <property type="match status" value="1"/>
</dbReference>
<dbReference type="GO" id="GO:0005802">
    <property type="term" value="C:trans-Golgi network"/>
    <property type="evidence" value="ECO:0007669"/>
    <property type="project" value="TreeGrafter"/>
</dbReference>
<dbReference type="PANTHER" id="PTHR10108">
    <property type="entry name" value="SAM-DEPENDENT METHYLTRANSFERASE"/>
    <property type="match status" value="1"/>
</dbReference>